<evidence type="ECO:0008006" key="4">
    <source>
        <dbReference type="Google" id="ProtNLM"/>
    </source>
</evidence>
<dbReference type="Proteomes" id="UP000258309">
    <property type="component" value="Unassembled WGS sequence"/>
</dbReference>
<sequence length="525" mass="59171">MRLPRLLIVAFFVAIFTVSIFFTRYRIHAGAEAVEKWVLNNHEKLPQCSEDLAWLEPYNLAYPIQYASRDIIVNPVPGLERASVTVVDSPLLNDFATVNLTESKLLHVPHCLPPLSLDVGHGSRSPADASNLIFGLQTSIGRLRDTAKHLARWLPHTNAQLYAIVIEGDVDGVDIPAKDSEMEALQNEFRDQGMNVTIMHPVREEDRFQQRYFSLIQVMYRARNANTQWVATIDDDTFFPSLYSLQAMLSRFDPSKPHYIGSLSESWWAVNHYGLMGFGGASIILSTPMAKIMDEHNDDCKNEPRTSAGDVTIMDCVYRFSSAKLENIPELHQVDMHGDLSGFYESGRELLSLHHWKGSYSDYKVDMEKMHLVADICDNCFLQRWQFPEDIVLTNGFSIVQYPEGRISGKKNGILGTGVGGGAKVEKINLELVEETWDDDINVLHSLAPLRPKVGDDKKAYKLLDSFIVKDDDEPMGEIVRQVYIRQVEGEQPIVLVLNWQEARNQTASETTPANEPSGVPTPPL</sequence>
<proteinExistence type="predicted"/>
<dbReference type="PANTHER" id="PTHR10811">
    <property type="entry name" value="FRINGE-RELATED"/>
    <property type="match status" value="1"/>
</dbReference>
<evidence type="ECO:0000256" key="1">
    <source>
        <dbReference type="SAM" id="MobiDB-lite"/>
    </source>
</evidence>
<protein>
    <recommendedName>
        <fullName evidence="4">Glycosyltransferase family 31 protein</fullName>
    </recommendedName>
</protein>
<feature type="compositionally biased region" description="Polar residues" evidence="1">
    <location>
        <begin position="506"/>
        <end position="515"/>
    </location>
</feature>
<reference evidence="2 3" key="1">
    <citation type="submission" date="2018-05" db="EMBL/GenBank/DDBJ databases">
        <title>Draft genome sequence of Scytalidium lignicola DSM 105466, a ubiquitous saprotrophic fungus.</title>
        <authorList>
            <person name="Buettner E."/>
            <person name="Gebauer A.M."/>
            <person name="Hofrichter M."/>
            <person name="Liers C."/>
            <person name="Kellner H."/>
        </authorList>
    </citation>
    <scope>NUCLEOTIDE SEQUENCE [LARGE SCALE GENOMIC DNA]</scope>
    <source>
        <strain evidence="2 3">DSM 105466</strain>
    </source>
</reference>
<dbReference type="EMBL" id="NCSJ02000186">
    <property type="protein sequence ID" value="RFU27873.1"/>
    <property type="molecule type" value="Genomic_DNA"/>
</dbReference>
<dbReference type="AlphaFoldDB" id="A0A3E2H4B9"/>
<dbReference type="Gene3D" id="3.90.550.50">
    <property type="match status" value="1"/>
</dbReference>
<keyword evidence="3" id="KW-1185">Reference proteome</keyword>
<dbReference type="Pfam" id="PF04646">
    <property type="entry name" value="DUF604"/>
    <property type="match status" value="1"/>
</dbReference>
<organism evidence="2 3">
    <name type="scientific">Scytalidium lignicola</name>
    <name type="common">Hyphomycete</name>
    <dbReference type="NCBI Taxonomy" id="5539"/>
    <lineage>
        <taxon>Eukaryota</taxon>
        <taxon>Fungi</taxon>
        <taxon>Dikarya</taxon>
        <taxon>Ascomycota</taxon>
        <taxon>Pezizomycotina</taxon>
        <taxon>Leotiomycetes</taxon>
        <taxon>Leotiomycetes incertae sedis</taxon>
        <taxon>Scytalidium</taxon>
    </lineage>
</organism>
<feature type="non-terminal residue" evidence="2">
    <location>
        <position position="525"/>
    </location>
</feature>
<accession>A0A3E2H4B9</accession>
<gene>
    <name evidence="2" type="ORF">B7463_g8477</name>
</gene>
<evidence type="ECO:0000313" key="3">
    <source>
        <dbReference type="Proteomes" id="UP000258309"/>
    </source>
</evidence>
<dbReference type="OrthoDB" id="414175at2759"/>
<dbReference type="InterPro" id="IPR006740">
    <property type="entry name" value="DUF604"/>
</dbReference>
<feature type="region of interest" description="Disordered" evidence="1">
    <location>
        <begin position="506"/>
        <end position="525"/>
    </location>
</feature>
<feature type="non-terminal residue" evidence="2">
    <location>
        <position position="1"/>
    </location>
</feature>
<evidence type="ECO:0000313" key="2">
    <source>
        <dbReference type="EMBL" id="RFU27873.1"/>
    </source>
</evidence>
<dbReference type="STRING" id="5539.A0A3E2H4B9"/>
<name>A0A3E2H4B9_SCYLI</name>
<comment type="caution">
    <text evidence="2">The sequence shown here is derived from an EMBL/GenBank/DDBJ whole genome shotgun (WGS) entry which is preliminary data.</text>
</comment>
<dbReference type="OMA" id="DMIGMEQ"/>